<evidence type="ECO:0000259" key="3">
    <source>
        <dbReference type="Pfam" id="PF12464"/>
    </source>
</evidence>
<evidence type="ECO:0000313" key="4">
    <source>
        <dbReference type="EMBL" id="CEH14621.1"/>
    </source>
</evidence>
<dbReference type="OrthoDB" id="25818at2759"/>
<name>A0A0P1BEF9_9BASI</name>
<dbReference type="PANTHER" id="PTHR23416:SF23">
    <property type="entry name" value="ACETYLTRANSFERASE C18B11.09C-RELATED"/>
    <property type="match status" value="1"/>
</dbReference>
<organism evidence="4 5">
    <name type="scientific">Ceraceosorus bombacis</name>
    <dbReference type="NCBI Taxonomy" id="401625"/>
    <lineage>
        <taxon>Eukaryota</taxon>
        <taxon>Fungi</taxon>
        <taxon>Dikarya</taxon>
        <taxon>Basidiomycota</taxon>
        <taxon>Ustilaginomycotina</taxon>
        <taxon>Exobasidiomycetes</taxon>
        <taxon>Ceraceosorales</taxon>
        <taxon>Ceraceosoraceae</taxon>
        <taxon>Ceraceosorus</taxon>
    </lineage>
</organism>
<dbReference type="InterPro" id="IPR051159">
    <property type="entry name" value="Hexapeptide_acetyltransf"/>
</dbReference>
<reference evidence="4 5" key="1">
    <citation type="submission" date="2014-09" db="EMBL/GenBank/DDBJ databases">
        <authorList>
            <person name="Magalhaes I.L.F."/>
            <person name="Oliveira U."/>
            <person name="Santos F.R."/>
            <person name="Vidigal T.H.D.A."/>
            <person name="Brescovit A.D."/>
            <person name="Santos A.J."/>
        </authorList>
    </citation>
    <scope>NUCLEOTIDE SEQUENCE [LARGE SCALE GENOMIC DNA]</scope>
</reference>
<dbReference type="AlphaFoldDB" id="A0A0P1BEF9"/>
<dbReference type="Proteomes" id="UP000054845">
    <property type="component" value="Unassembled WGS sequence"/>
</dbReference>
<dbReference type="InterPro" id="IPR001451">
    <property type="entry name" value="Hexapep"/>
</dbReference>
<dbReference type="InterPro" id="IPR011004">
    <property type="entry name" value="Trimer_LpxA-like_sf"/>
</dbReference>
<dbReference type="STRING" id="401625.A0A0P1BEF9"/>
<keyword evidence="2 4" id="KW-0808">Transferase</keyword>
<dbReference type="Pfam" id="PF12464">
    <property type="entry name" value="Mac"/>
    <property type="match status" value="1"/>
</dbReference>
<accession>A0A0P1BEF9</accession>
<comment type="similarity">
    <text evidence="1">Belongs to the transferase hexapeptide repeat family.</text>
</comment>
<protein>
    <submittedName>
        <fullName evidence="4">Maltose o-acetyltransferase</fullName>
    </submittedName>
</protein>
<dbReference type="Pfam" id="PF00132">
    <property type="entry name" value="Hexapep"/>
    <property type="match status" value="1"/>
</dbReference>
<dbReference type="EMBL" id="CCYA01000243">
    <property type="protein sequence ID" value="CEH14621.1"/>
    <property type="molecule type" value="Genomic_DNA"/>
</dbReference>
<sequence>MSAPLHIPPEQRYAAADAKYASTLSTLSEKQKMLAGLPYDPSDADLRKAIYRVRKLFRTFNLSEGRDEQDANPAMTTERRQFVHLYAGTHTTSVPERLAGLERALPIEIGRDSWIGGNVTIMAGVTIGRGCTIGAGSTVTKSIPDWSIALGSPAKVLRTLSEQERGNVNQKANWGWAEKAAVGAGDDAAKSEKEM</sequence>
<evidence type="ECO:0000256" key="2">
    <source>
        <dbReference type="ARBA" id="ARBA00022679"/>
    </source>
</evidence>
<dbReference type="Gene3D" id="2.160.10.10">
    <property type="entry name" value="Hexapeptide repeat proteins"/>
    <property type="match status" value="1"/>
</dbReference>
<dbReference type="SUPFAM" id="SSF51161">
    <property type="entry name" value="Trimeric LpxA-like enzymes"/>
    <property type="match status" value="1"/>
</dbReference>
<evidence type="ECO:0000313" key="5">
    <source>
        <dbReference type="Proteomes" id="UP000054845"/>
    </source>
</evidence>
<dbReference type="GO" id="GO:0008374">
    <property type="term" value="F:O-acyltransferase activity"/>
    <property type="evidence" value="ECO:0007669"/>
    <property type="project" value="TreeGrafter"/>
</dbReference>
<dbReference type="PANTHER" id="PTHR23416">
    <property type="entry name" value="SIALIC ACID SYNTHASE-RELATED"/>
    <property type="match status" value="1"/>
</dbReference>
<dbReference type="GO" id="GO:0016407">
    <property type="term" value="F:acetyltransferase activity"/>
    <property type="evidence" value="ECO:0007669"/>
    <property type="project" value="InterPro"/>
</dbReference>
<proteinExistence type="inferred from homology"/>
<feature type="domain" description="Maltose/galactoside acetyltransferase" evidence="3">
    <location>
        <begin position="32"/>
        <end position="67"/>
    </location>
</feature>
<evidence type="ECO:0000256" key="1">
    <source>
        <dbReference type="ARBA" id="ARBA00007274"/>
    </source>
</evidence>
<dbReference type="InterPro" id="IPR024688">
    <property type="entry name" value="Mac_dom"/>
</dbReference>
<keyword evidence="5" id="KW-1185">Reference proteome</keyword>